<protein>
    <submittedName>
        <fullName evidence="1">Uncharacterized protein</fullName>
    </submittedName>
</protein>
<keyword evidence="2" id="KW-1185">Reference proteome</keyword>
<gene>
    <name evidence="1" type="ORF">SAMN04488056_10146</name>
</gene>
<proteinExistence type="predicted"/>
<sequence length="104" mass="11570">MARRGQLQRGNRGPYWRALSSAPLTIRPEGRLKRKAPETVRRLFIVCQLVKAGSVAHGLDRIRSYRTGIIAPTLAQECGEGCNILIAQALGKTGHLQLFRAFCR</sequence>
<dbReference type="Proteomes" id="UP000199236">
    <property type="component" value="Unassembled WGS sequence"/>
</dbReference>
<evidence type="ECO:0000313" key="1">
    <source>
        <dbReference type="EMBL" id="SFN48122.1"/>
    </source>
</evidence>
<dbReference type="EMBL" id="FOVR01000001">
    <property type="protein sequence ID" value="SFN48122.1"/>
    <property type="molecule type" value="Genomic_DNA"/>
</dbReference>
<evidence type="ECO:0000313" key="2">
    <source>
        <dbReference type="Proteomes" id="UP000199236"/>
    </source>
</evidence>
<dbReference type="STRING" id="655353.SAMN04488056_10146"/>
<dbReference type="AlphaFoldDB" id="A0A1I4ZCV3"/>
<reference evidence="1 2" key="1">
    <citation type="submission" date="2016-10" db="EMBL/GenBank/DDBJ databases">
        <authorList>
            <person name="de Groot N.N."/>
        </authorList>
    </citation>
    <scope>NUCLEOTIDE SEQUENCE [LARGE SCALE GENOMIC DNA]</scope>
    <source>
        <strain evidence="1 2">CGMCC 1.9157</strain>
    </source>
</reference>
<accession>A0A1I4ZCV3</accession>
<organism evidence="1 2">
    <name type="scientific">Cohaesibacter marisflavi</name>
    <dbReference type="NCBI Taxonomy" id="655353"/>
    <lineage>
        <taxon>Bacteria</taxon>
        <taxon>Pseudomonadati</taxon>
        <taxon>Pseudomonadota</taxon>
        <taxon>Alphaproteobacteria</taxon>
        <taxon>Hyphomicrobiales</taxon>
        <taxon>Cohaesibacteraceae</taxon>
    </lineage>
</organism>
<name>A0A1I4ZCV3_9HYPH</name>